<evidence type="ECO:0000256" key="1">
    <source>
        <dbReference type="SAM" id="SignalP"/>
    </source>
</evidence>
<dbReference type="EMBL" id="CP139960">
    <property type="protein sequence ID" value="WQD38750.1"/>
    <property type="molecule type" value="Genomic_DNA"/>
</dbReference>
<evidence type="ECO:0000313" key="3">
    <source>
        <dbReference type="Proteomes" id="UP001325680"/>
    </source>
</evidence>
<evidence type="ECO:0008006" key="4">
    <source>
        <dbReference type="Google" id="ProtNLM"/>
    </source>
</evidence>
<accession>A0ABZ0W661</accession>
<evidence type="ECO:0000313" key="2">
    <source>
        <dbReference type="EMBL" id="WQD38750.1"/>
    </source>
</evidence>
<feature type="chain" id="PRO_5045388087" description="Lipocalin-like domain-containing protein" evidence="1">
    <location>
        <begin position="24"/>
        <end position="163"/>
    </location>
</feature>
<dbReference type="Proteomes" id="UP001325680">
    <property type="component" value="Chromosome"/>
</dbReference>
<sequence>MKQTFTRIIFVAMVTLATSTLFAQRAALSGEWKLDEKKSELGEFARAATSVKAEQKEDAITITRVTPGFNGGDPMTNTVTLTFDGKVVESEGFRGSKRKSTAKWSDDGKTLVVSSTMSFERDGQTSEFKSTETWSITKDGQLSVVTQSNSPRGESTVKAVYTK</sequence>
<organism evidence="2 3">
    <name type="scientific">Niabella yanshanensis</name>
    <dbReference type="NCBI Taxonomy" id="577386"/>
    <lineage>
        <taxon>Bacteria</taxon>
        <taxon>Pseudomonadati</taxon>
        <taxon>Bacteroidota</taxon>
        <taxon>Chitinophagia</taxon>
        <taxon>Chitinophagales</taxon>
        <taxon>Chitinophagaceae</taxon>
        <taxon>Niabella</taxon>
    </lineage>
</organism>
<feature type="signal peptide" evidence="1">
    <location>
        <begin position="1"/>
        <end position="23"/>
    </location>
</feature>
<keyword evidence="3" id="KW-1185">Reference proteome</keyword>
<dbReference type="RefSeq" id="WP_114792671.1">
    <property type="nucleotide sequence ID" value="NZ_CP139960.1"/>
</dbReference>
<name>A0ABZ0W661_9BACT</name>
<keyword evidence="1" id="KW-0732">Signal</keyword>
<protein>
    <recommendedName>
        <fullName evidence="4">Lipocalin-like domain-containing protein</fullName>
    </recommendedName>
</protein>
<gene>
    <name evidence="2" type="ORF">U0035_01155</name>
</gene>
<proteinExistence type="predicted"/>
<reference evidence="2 3" key="1">
    <citation type="submission" date="2023-12" db="EMBL/GenBank/DDBJ databases">
        <title>Genome sequencing and assembly of bacterial species from a model synthetic community.</title>
        <authorList>
            <person name="Hogle S.L."/>
        </authorList>
    </citation>
    <scope>NUCLEOTIDE SEQUENCE [LARGE SCALE GENOMIC DNA]</scope>
    <source>
        <strain evidence="2 3">HAMBI_3031</strain>
    </source>
</reference>